<gene>
    <name evidence="2" type="ORF">Pmani_003169</name>
</gene>
<evidence type="ECO:0000256" key="1">
    <source>
        <dbReference type="SAM" id="MobiDB-lite"/>
    </source>
</evidence>
<evidence type="ECO:0000313" key="3">
    <source>
        <dbReference type="Proteomes" id="UP001292094"/>
    </source>
</evidence>
<proteinExistence type="predicted"/>
<feature type="compositionally biased region" description="Low complexity" evidence="1">
    <location>
        <begin position="63"/>
        <end position="76"/>
    </location>
</feature>
<evidence type="ECO:0000313" key="2">
    <source>
        <dbReference type="EMBL" id="KAK4326305.1"/>
    </source>
</evidence>
<dbReference type="Gene3D" id="3.40.190.10">
    <property type="entry name" value="Periplasmic binding protein-like II"/>
    <property type="match status" value="1"/>
</dbReference>
<sequence>MDTIPNETSICNITSSNEVSQLKDLISSLSKQVSELKLQVKQQSPDYSPSPRHHKSRSKDSRNTSNNSTNSNSNFNGIPTSEDITAISTDASDRGINKDISKWTLSCQKCQASKINRHTKSSPATFLPPSARNTIMVLDVQSALVGTFVVVLCLLNASTATRQSFSTSVVDGIDISREGGTDDLLLLMNLLSSHYTPKCLKIVVLSKEAEIKTSWSSKNSNLKFDKRKISGKASSSPFGFEPRIIINTQPLEEVQKILERVNSMIESIISCSSVSYIVYLPSVSPLLVSLTSTPSIIQLTRYYFFYTQNQMAAEKILLDPVLAEEENVAVVIQQKFPNKTLWSVLTRQLLHPSGSPKVLKANTWSRDTGFTSTQHIFPDQMKNFYGKILRGSVMIFPPFVMYDKVKGSLVIKPKQSLEIFIIRAIAQQLNFTYVLAVPEDGKWGSPTADCGVRLGELLLEKEYGLTARVPKGGLTCLAKGLVYSLRLRDEWC</sequence>
<dbReference type="AlphaFoldDB" id="A0AAE1QHB5"/>
<protein>
    <submittedName>
        <fullName evidence="2">Uncharacterized protein</fullName>
    </submittedName>
</protein>
<feature type="region of interest" description="Disordered" evidence="1">
    <location>
        <begin position="37"/>
        <end position="81"/>
    </location>
</feature>
<accession>A0AAE1QHB5</accession>
<comment type="caution">
    <text evidence="2">The sequence shown here is derived from an EMBL/GenBank/DDBJ whole genome shotgun (WGS) entry which is preliminary data.</text>
</comment>
<dbReference type="Proteomes" id="UP001292094">
    <property type="component" value="Unassembled WGS sequence"/>
</dbReference>
<dbReference type="EMBL" id="JAWZYT010000226">
    <property type="protein sequence ID" value="KAK4326305.1"/>
    <property type="molecule type" value="Genomic_DNA"/>
</dbReference>
<keyword evidence="3" id="KW-1185">Reference proteome</keyword>
<name>A0AAE1QHB5_9EUCA</name>
<organism evidence="2 3">
    <name type="scientific">Petrolisthes manimaculis</name>
    <dbReference type="NCBI Taxonomy" id="1843537"/>
    <lineage>
        <taxon>Eukaryota</taxon>
        <taxon>Metazoa</taxon>
        <taxon>Ecdysozoa</taxon>
        <taxon>Arthropoda</taxon>
        <taxon>Crustacea</taxon>
        <taxon>Multicrustacea</taxon>
        <taxon>Malacostraca</taxon>
        <taxon>Eumalacostraca</taxon>
        <taxon>Eucarida</taxon>
        <taxon>Decapoda</taxon>
        <taxon>Pleocyemata</taxon>
        <taxon>Anomura</taxon>
        <taxon>Galatheoidea</taxon>
        <taxon>Porcellanidae</taxon>
        <taxon>Petrolisthes</taxon>
    </lineage>
</organism>
<reference evidence="2" key="1">
    <citation type="submission" date="2023-11" db="EMBL/GenBank/DDBJ databases">
        <title>Genome assemblies of two species of porcelain crab, Petrolisthes cinctipes and Petrolisthes manimaculis (Anomura: Porcellanidae).</title>
        <authorList>
            <person name="Angst P."/>
        </authorList>
    </citation>
    <scope>NUCLEOTIDE SEQUENCE</scope>
    <source>
        <strain evidence="2">PB745_02</strain>
        <tissue evidence="2">Gill</tissue>
    </source>
</reference>